<keyword evidence="2" id="KW-1185">Reference proteome</keyword>
<reference evidence="1 2" key="1">
    <citation type="submission" date="2021-04" db="EMBL/GenBank/DDBJ databases">
        <title>The genome sequence of Ideonella sp. 3Y2.</title>
        <authorList>
            <person name="Liu Y."/>
        </authorList>
    </citation>
    <scope>NUCLEOTIDE SEQUENCE [LARGE SCALE GENOMIC DNA]</scope>
    <source>
        <strain evidence="1 2">3Y2</strain>
    </source>
</reference>
<protein>
    <submittedName>
        <fullName evidence="1">Uncharacterized protein</fullName>
    </submittedName>
</protein>
<gene>
    <name evidence="1" type="ORF">KAK03_01705</name>
</gene>
<name>A0A940Y2L0_9BURK</name>
<dbReference type="EMBL" id="JAGQDD010000001">
    <property type="protein sequence ID" value="MBQ0929184.1"/>
    <property type="molecule type" value="Genomic_DNA"/>
</dbReference>
<dbReference type="RefSeq" id="WP_210851441.1">
    <property type="nucleotide sequence ID" value="NZ_JAGQDD010000001.1"/>
</dbReference>
<evidence type="ECO:0000313" key="1">
    <source>
        <dbReference type="EMBL" id="MBQ0929184.1"/>
    </source>
</evidence>
<dbReference type="AlphaFoldDB" id="A0A940Y2L0"/>
<comment type="caution">
    <text evidence="1">The sequence shown here is derived from an EMBL/GenBank/DDBJ whole genome shotgun (WGS) entry which is preliminary data.</text>
</comment>
<sequence length="402" mass="44589">MQEKNEPIVGVYCESAPLAEQYVTYGLQRALVPVVLSLGSIIDKVYIFPRDGFVRSHRILPEVRAKVTVANNFAAKVAARLESKHPTLALKIFSLAMAMAEKAASPNGAAKYIIGVIGANTQSLIRANEFAKRQSATLLCYFVDEIDHPKASTSNRRSESNSLLDSLGVERRSIKGFSITQELAALLKSRHGFETTALPLPYIISEPEREKISQQRTRADQLIYIGALNFLYKSSLATIVNELLKYNINRTCPTKLRLTVTRDIAERQLGPLPDWVICEPIPERIRMLEEIAKSRAALMPCSFDAESASMVSTSFPSKFLDYLAAARDIYVLAPSYSSIAKYLKSLPEIGVEHEPSSISSFLSKSDEYQPGRFQAVLEQRHSLHRFAAAAKGIIQNSHASPQ</sequence>
<evidence type="ECO:0000313" key="2">
    <source>
        <dbReference type="Proteomes" id="UP000676246"/>
    </source>
</evidence>
<proteinExistence type="predicted"/>
<accession>A0A940Y2L0</accession>
<dbReference type="Proteomes" id="UP000676246">
    <property type="component" value="Unassembled WGS sequence"/>
</dbReference>
<organism evidence="1 2">
    <name type="scientific">Ideonella alba</name>
    <dbReference type="NCBI Taxonomy" id="2824118"/>
    <lineage>
        <taxon>Bacteria</taxon>
        <taxon>Pseudomonadati</taxon>
        <taxon>Pseudomonadota</taxon>
        <taxon>Betaproteobacteria</taxon>
        <taxon>Burkholderiales</taxon>
        <taxon>Sphaerotilaceae</taxon>
        <taxon>Ideonella</taxon>
    </lineage>
</organism>